<evidence type="ECO:0000256" key="6">
    <source>
        <dbReference type="ARBA" id="ARBA00023136"/>
    </source>
</evidence>
<evidence type="ECO:0000256" key="7">
    <source>
        <dbReference type="SAM" id="Phobius"/>
    </source>
</evidence>
<dbReference type="InterPro" id="IPR000440">
    <property type="entry name" value="NADH_UbQ/plastoQ_OxRdtase_su3"/>
</dbReference>
<dbReference type="PANTHER" id="PTHR11058">
    <property type="entry name" value="NADH-UBIQUINONE OXIDOREDUCTASE CHAIN 3"/>
    <property type="match status" value="1"/>
</dbReference>
<name>A0A6J7R9I3_9ZZZZ</name>
<evidence type="ECO:0000256" key="3">
    <source>
        <dbReference type="ARBA" id="ARBA00022448"/>
    </source>
</evidence>
<comment type="similarity">
    <text evidence="2">Belongs to the complex I subunit 3 family.</text>
</comment>
<dbReference type="Gene3D" id="1.20.58.1610">
    <property type="entry name" value="NADH:ubiquinone/plastoquinone oxidoreductase, chain 3"/>
    <property type="match status" value="1"/>
</dbReference>
<dbReference type="GO" id="GO:0008137">
    <property type="term" value="F:NADH dehydrogenase (ubiquinone) activity"/>
    <property type="evidence" value="ECO:0007669"/>
    <property type="project" value="InterPro"/>
</dbReference>
<evidence type="ECO:0000256" key="5">
    <source>
        <dbReference type="ARBA" id="ARBA00022989"/>
    </source>
</evidence>
<feature type="transmembrane region" description="Helical" evidence="7">
    <location>
        <begin position="30"/>
        <end position="51"/>
    </location>
</feature>
<dbReference type="GO" id="GO:0016651">
    <property type="term" value="F:oxidoreductase activity, acting on NAD(P)H"/>
    <property type="evidence" value="ECO:0007669"/>
    <property type="project" value="InterPro"/>
</dbReference>
<dbReference type="PANTHER" id="PTHR11058:SF9">
    <property type="entry name" value="NADH-UBIQUINONE OXIDOREDUCTASE CHAIN 3"/>
    <property type="match status" value="1"/>
</dbReference>
<accession>A0A6J7R9I3</accession>
<gene>
    <name evidence="8" type="ORF">UFOPK4098_01113</name>
</gene>
<evidence type="ECO:0000256" key="2">
    <source>
        <dbReference type="ARBA" id="ARBA00008472"/>
    </source>
</evidence>
<dbReference type="InterPro" id="IPR023043">
    <property type="entry name" value="NAD(P)H_OxRDtase_bac/plastid"/>
</dbReference>
<dbReference type="InterPro" id="IPR038430">
    <property type="entry name" value="NDAH_ubi_oxred_su3_sf"/>
</dbReference>
<dbReference type="HAMAP" id="MF_01394">
    <property type="entry name" value="NDH1_NuoA"/>
    <property type="match status" value="1"/>
</dbReference>
<reference evidence="8" key="1">
    <citation type="submission" date="2020-05" db="EMBL/GenBank/DDBJ databases">
        <authorList>
            <person name="Chiriac C."/>
            <person name="Salcher M."/>
            <person name="Ghai R."/>
            <person name="Kavagutti S V."/>
        </authorList>
    </citation>
    <scope>NUCLEOTIDE SEQUENCE</scope>
</reference>
<keyword evidence="4 7" id="KW-0812">Transmembrane</keyword>
<keyword evidence="5 7" id="KW-1133">Transmembrane helix</keyword>
<feature type="transmembrane region" description="Helical" evidence="7">
    <location>
        <begin position="109"/>
        <end position="132"/>
    </location>
</feature>
<comment type="subcellular location">
    <subcellularLocation>
        <location evidence="1">Membrane</location>
        <topology evidence="1">Multi-pass membrane protein</topology>
    </subcellularLocation>
</comment>
<evidence type="ECO:0000313" key="8">
    <source>
        <dbReference type="EMBL" id="CAB5025475.1"/>
    </source>
</evidence>
<protein>
    <submittedName>
        <fullName evidence="8">Unannotated protein</fullName>
    </submittedName>
</protein>
<keyword evidence="3" id="KW-0813">Transport</keyword>
<evidence type="ECO:0000256" key="4">
    <source>
        <dbReference type="ARBA" id="ARBA00022692"/>
    </source>
</evidence>
<sequence>MGTGDGFLSNACQVVVSYAMSPFLRSYLTVFWFGLLAFALAGLLLWVSSLLRPNHPTREKLLPYESGVDPVGEGWSQSQIRYYVFALLFVVFDVEAVFLFPWATQLERYGSFGLIEMGVFVAVLLLGLVYAWRKGVLRWV</sequence>
<proteinExistence type="inferred from homology"/>
<feature type="transmembrane region" description="Helical" evidence="7">
    <location>
        <begin position="82"/>
        <end position="103"/>
    </location>
</feature>
<dbReference type="Pfam" id="PF00507">
    <property type="entry name" value="Oxidored_q4"/>
    <property type="match status" value="1"/>
</dbReference>
<dbReference type="AlphaFoldDB" id="A0A6J7R9I3"/>
<keyword evidence="6 7" id="KW-0472">Membrane</keyword>
<evidence type="ECO:0000256" key="1">
    <source>
        <dbReference type="ARBA" id="ARBA00004141"/>
    </source>
</evidence>
<dbReference type="EMBL" id="CAFBPN010000065">
    <property type="protein sequence ID" value="CAB5025475.1"/>
    <property type="molecule type" value="Genomic_DNA"/>
</dbReference>
<dbReference type="GO" id="GO:0030964">
    <property type="term" value="C:NADH dehydrogenase complex"/>
    <property type="evidence" value="ECO:0007669"/>
    <property type="project" value="TreeGrafter"/>
</dbReference>
<organism evidence="8">
    <name type="scientific">freshwater metagenome</name>
    <dbReference type="NCBI Taxonomy" id="449393"/>
    <lineage>
        <taxon>unclassified sequences</taxon>
        <taxon>metagenomes</taxon>
        <taxon>ecological metagenomes</taxon>
    </lineage>
</organism>